<evidence type="ECO:0000313" key="14">
    <source>
        <dbReference type="EMBL" id="KAJ2691361.1"/>
    </source>
</evidence>
<dbReference type="InterPro" id="IPR022673">
    <property type="entry name" value="Hexokinase_C"/>
</dbReference>
<dbReference type="Pfam" id="PF00349">
    <property type="entry name" value="Hexokinase_1"/>
    <property type="match status" value="1"/>
</dbReference>
<feature type="domain" description="Hexokinase N-terminal" evidence="12">
    <location>
        <begin position="19"/>
        <end position="143"/>
    </location>
</feature>
<dbReference type="OrthoDB" id="419537at2759"/>
<evidence type="ECO:0000256" key="2">
    <source>
        <dbReference type="ARBA" id="ARBA00005028"/>
    </source>
</evidence>
<dbReference type="EC" id="2.7.1.-" evidence="11"/>
<keyword evidence="4 11" id="KW-0808">Transferase</keyword>
<dbReference type="EMBL" id="JANBTX010000001">
    <property type="protein sequence ID" value="KAJ2691361.1"/>
    <property type="molecule type" value="Genomic_DNA"/>
</dbReference>
<dbReference type="Gene3D" id="3.40.367.20">
    <property type="match status" value="2"/>
</dbReference>
<dbReference type="PANTHER" id="PTHR19443:SF16">
    <property type="entry name" value="HEXOKINASE TYPE 1-RELATED"/>
    <property type="match status" value="1"/>
</dbReference>
<dbReference type="GO" id="GO:0005524">
    <property type="term" value="F:ATP binding"/>
    <property type="evidence" value="ECO:0007669"/>
    <property type="project" value="UniProtKB-UniRule"/>
</dbReference>
<dbReference type="InterPro" id="IPR022672">
    <property type="entry name" value="Hexokinase_N"/>
</dbReference>
<evidence type="ECO:0000256" key="5">
    <source>
        <dbReference type="ARBA" id="ARBA00022741"/>
    </source>
</evidence>
<dbReference type="PROSITE" id="PS51748">
    <property type="entry name" value="HEXOKINASE_2"/>
    <property type="match status" value="1"/>
</dbReference>
<dbReference type="Pfam" id="PF03727">
    <property type="entry name" value="Hexokinase_2"/>
    <property type="match status" value="1"/>
</dbReference>
<keyword evidence="8 11" id="KW-0324">Glycolysis</keyword>
<sequence length="419" mass="45725">MTVVSTFGSALSQEQRARLRQIEQEFALSTDQLHTIVKHIRADLSLGLKSDNDSTLSMTPSFVHQRTQPLGTSLGMGIEATGRIRITRVNFADDSTISHTSTQVFIAPRKSTGEFFEFTAFCLREFIQTQGLEHEMLPLGITIGVADGWLDLGGKNVMRRFYDTFLRGRLPVRLTSVTNGAVSRLVAARHGFKTVGVAASFNHGVEAASFEQMASVESLGQALEDLVAVDTEIGRFQSSALPLTQWDRRVDRESKNPGSRCLEKLVADRYLGEIVRNLITDLMDERLLFPKAACVETISTEYAFYTAYMAPIVEDRDHVGCILENEFGIATTEADRMVVQALCRIVAGRAALLAGAMLAALVKGRSAVALSGVLLDVNQKLRAEAVDTMHELLGDADVEVLLQNRGAEALGAAINAASF</sequence>
<name>A0A9W8L7F6_9FUNG</name>
<evidence type="ECO:0000259" key="12">
    <source>
        <dbReference type="Pfam" id="PF00349"/>
    </source>
</evidence>
<evidence type="ECO:0000256" key="1">
    <source>
        <dbReference type="ARBA" id="ARBA00004888"/>
    </source>
</evidence>
<dbReference type="GO" id="GO:0006096">
    <property type="term" value="P:glycolytic process"/>
    <property type="evidence" value="ECO:0007669"/>
    <property type="project" value="UniProtKB-KW"/>
</dbReference>
<dbReference type="GO" id="GO:0001678">
    <property type="term" value="P:intracellular glucose homeostasis"/>
    <property type="evidence" value="ECO:0007669"/>
    <property type="project" value="InterPro"/>
</dbReference>
<evidence type="ECO:0000256" key="11">
    <source>
        <dbReference type="RuleBase" id="RU362007"/>
    </source>
</evidence>
<dbReference type="GO" id="GO:0005739">
    <property type="term" value="C:mitochondrion"/>
    <property type="evidence" value="ECO:0007669"/>
    <property type="project" value="TreeGrafter"/>
</dbReference>
<evidence type="ECO:0000256" key="3">
    <source>
        <dbReference type="ARBA" id="ARBA00009225"/>
    </source>
</evidence>
<dbReference type="InterPro" id="IPR043129">
    <property type="entry name" value="ATPase_NBD"/>
</dbReference>
<dbReference type="GO" id="GO:0005536">
    <property type="term" value="F:D-glucose binding"/>
    <property type="evidence" value="ECO:0007669"/>
    <property type="project" value="InterPro"/>
</dbReference>
<dbReference type="PANTHER" id="PTHR19443">
    <property type="entry name" value="HEXOKINASE"/>
    <property type="match status" value="1"/>
</dbReference>
<comment type="pathway">
    <text evidence="2">Carbohydrate metabolism; hexose metabolism.</text>
</comment>
<dbReference type="GO" id="GO:0004340">
    <property type="term" value="F:glucokinase activity"/>
    <property type="evidence" value="ECO:0007669"/>
    <property type="project" value="TreeGrafter"/>
</dbReference>
<protein>
    <recommendedName>
        <fullName evidence="11">Phosphotransferase</fullName>
        <ecNumber evidence="11">2.7.1.-</ecNumber>
    </recommendedName>
</protein>
<keyword evidence="15" id="KW-1185">Reference proteome</keyword>
<keyword evidence="5 11" id="KW-0547">Nucleotide-binding</keyword>
<evidence type="ECO:0000256" key="10">
    <source>
        <dbReference type="ARBA" id="ARBA00047905"/>
    </source>
</evidence>
<evidence type="ECO:0000256" key="7">
    <source>
        <dbReference type="ARBA" id="ARBA00022840"/>
    </source>
</evidence>
<evidence type="ECO:0000256" key="6">
    <source>
        <dbReference type="ARBA" id="ARBA00022777"/>
    </source>
</evidence>
<reference evidence="14" key="1">
    <citation type="submission" date="2022-07" db="EMBL/GenBank/DDBJ databases">
        <title>Phylogenomic reconstructions and comparative analyses of Kickxellomycotina fungi.</title>
        <authorList>
            <person name="Reynolds N.K."/>
            <person name="Stajich J.E."/>
            <person name="Barry K."/>
            <person name="Grigoriev I.V."/>
            <person name="Crous P."/>
            <person name="Smith M.E."/>
        </authorList>
    </citation>
    <scope>NUCLEOTIDE SEQUENCE</scope>
    <source>
        <strain evidence="14">CBS 109367</strain>
    </source>
</reference>
<dbReference type="InterPro" id="IPR001312">
    <property type="entry name" value="Hexokinase"/>
</dbReference>
<keyword evidence="6 11" id="KW-0418">Kinase</keyword>
<evidence type="ECO:0000259" key="13">
    <source>
        <dbReference type="Pfam" id="PF03727"/>
    </source>
</evidence>
<comment type="similarity">
    <text evidence="3 11">Belongs to the hexokinase family.</text>
</comment>
<dbReference type="PRINTS" id="PR00475">
    <property type="entry name" value="HEXOKINASE"/>
</dbReference>
<keyword evidence="7 11" id="KW-0067">ATP-binding</keyword>
<dbReference type="GO" id="GO:0005829">
    <property type="term" value="C:cytosol"/>
    <property type="evidence" value="ECO:0007669"/>
    <property type="project" value="TreeGrafter"/>
</dbReference>
<organism evidence="14 15">
    <name type="scientific">Coemansia spiralis</name>
    <dbReference type="NCBI Taxonomy" id="417178"/>
    <lineage>
        <taxon>Eukaryota</taxon>
        <taxon>Fungi</taxon>
        <taxon>Fungi incertae sedis</taxon>
        <taxon>Zoopagomycota</taxon>
        <taxon>Kickxellomycotina</taxon>
        <taxon>Kickxellomycetes</taxon>
        <taxon>Kickxellales</taxon>
        <taxon>Kickxellaceae</taxon>
        <taxon>Coemansia</taxon>
    </lineage>
</organism>
<comment type="catalytic activity">
    <reaction evidence="9">
        <text>a D-hexose + ATP = a D-hexose 6-phosphate + ADP + H(+)</text>
        <dbReference type="Rhea" id="RHEA:22740"/>
        <dbReference type="ChEBI" id="CHEBI:4194"/>
        <dbReference type="ChEBI" id="CHEBI:15378"/>
        <dbReference type="ChEBI" id="CHEBI:30616"/>
        <dbReference type="ChEBI" id="CHEBI:229467"/>
        <dbReference type="ChEBI" id="CHEBI:456216"/>
        <dbReference type="EC" id="2.7.1.1"/>
    </reaction>
    <physiologicalReaction direction="left-to-right" evidence="9">
        <dbReference type="Rhea" id="RHEA:22741"/>
    </physiologicalReaction>
</comment>
<comment type="caution">
    <text evidence="14">The sequence shown here is derived from an EMBL/GenBank/DDBJ whole genome shotgun (WGS) entry which is preliminary data.</text>
</comment>
<comment type="pathway">
    <text evidence="1">Carbohydrate degradation; glycolysis; D-glyceraldehyde 3-phosphate and glycerone phosphate from D-glucose: step 1/4.</text>
</comment>
<accession>A0A9W8L7F6</accession>
<gene>
    <name evidence="14" type="ORF">IWW39_000046</name>
</gene>
<dbReference type="Proteomes" id="UP001151516">
    <property type="component" value="Unassembled WGS sequence"/>
</dbReference>
<dbReference type="AlphaFoldDB" id="A0A9W8L7F6"/>
<evidence type="ECO:0000313" key="15">
    <source>
        <dbReference type="Proteomes" id="UP001151516"/>
    </source>
</evidence>
<comment type="catalytic activity">
    <reaction evidence="10">
        <text>D-fructose + ATP = D-fructose 6-phosphate + ADP + H(+)</text>
        <dbReference type="Rhea" id="RHEA:16125"/>
        <dbReference type="ChEBI" id="CHEBI:15378"/>
        <dbReference type="ChEBI" id="CHEBI:30616"/>
        <dbReference type="ChEBI" id="CHEBI:37721"/>
        <dbReference type="ChEBI" id="CHEBI:61527"/>
        <dbReference type="ChEBI" id="CHEBI:456216"/>
        <dbReference type="EC" id="2.7.1.1"/>
    </reaction>
    <physiologicalReaction direction="left-to-right" evidence="10">
        <dbReference type="Rhea" id="RHEA:16126"/>
    </physiologicalReaction>
</comment>
<evidence type="ECO:0000256" key="4">
    <source>
        <dbReference type="ARBA" id="ARBA00022679"/>
    </source>
</evidence>
<dbReference type="GO" id="GO:0008865">
    <property type="term" value="F:fructokinase activity"/>
    <property type="evidence" value="ECO:0007669"/>
    <property type="project" value="TreeGrafter"/>
</dbReference>
<evidence type="ECO:0000256" key="8">
    <source>
        <dbReference type="ARBA" id="ARBA00023152"/>
    </source>
</evidence>
<proteinExistence type="inferred from homology"/>
<evidence type="ECO:0000256" key="9">
    <source>
        <dbReference type="ARBA" id="ARBA00044613"/>
    </source>
</evidence>
<dbReference type="GO" id="GO:0006006">
    <property type="term" value="P:glucose metabolic process"/>
    <property type="evidence" value="ECO:0007669"/>
    <property type="project" value="TreeGrafter"/>
</dbReference>
<dbReference type="SUPFAM" id="SSF53067">
    <property type="entry name" value="Actin-like ATPase domain"/>
    <property type="match status" value="2"/>
</dbReference>
<dbReference type="Gene3D" id="3.30.420.40">
    <property type="match status" value="2"/>
</dbReference>
<feature type="domain" description="Hexokinase C-terminal" evidence="13">
    <location>
        <begin position="200"/>
        <end position="417"/>
    </location>
</feature>